<dbReference type="EMBL" id="CP002593">
    <property type="protein sequence ID" value="AEA27101.1"/>
    <property type="molecule type" value="Genomic_DNA"/>
</dbReference>
<dbReference type="STRING" id="675635.Psed_4963"/>
<dbReference type="AlphaFoldDB" id="F4CN77"/>
<dbReference type="OrthoDB" id="3252095at2"/>
<keyword evidence="3" id="KW-1185">Reference proteome</keyword>
<dbReference type="RefSeq" id="WP_013677007.1">
    <property type="nucleotide sequence ID" value="NC_015312.1"/>
</dbReference>
<sequence>MSDVDESYVFDTPEPVLVTVDLPHGGVRVVAGDRTDTRVTVSTGSDSPPTSKVVLAEGVLAITGPTRRRFGWALDRLRGSAAEDVLIEAPAGTRIQATLAMGEYRCAGPLGECRLTTRYGDIRVEQAGPLQASTAYGDIRVDRATDDAELTTSAGELHVRTLDAGGVLKNDYGETRVGHVGGDLQVTGLYGDIRVDRAEAGVTARTAYGGVRVDDVARGVVDLVTTSGVLEVGIRAGTAAWLDVSSASGRIRNSLNPRDNPDGFTDTVEVHARTAGGDIVVRRA</sequence>
<dbReference type="InterPro" id="IPR025164">
    <property type="entry name" value="Toastrack_DUF4097"/>
</dbReference>
<evidence type="ECO:0000313" key="2">
    <source>
        <dbReference type="EMBL" id="AEA27101.1"/>
    </source>
</evidence>
<feature type="domain" description="DUF4097" evidence="1">
    <location>
        <begin position="27"/>
        <end position="228"/>
    </location>
</feature>
<dbReference type="Pfam" id="PF13349">
    <property type="entry name" value="DUF4097"/>
    <property type="match status" value="1"/>
</dbReference>
<name>F4CN77_PSEUX</name>
<organism evidence="2 3">
    <name type="scientific">Pseudonocardia dioxanivorans (strain ATCC 55486 / DSM 44775 / JCM 13855 / CB1190)</name>
    <dbReference type="NCBI Taxonomy" id="675635"/>
    <lineage>
        <taxon>Bacteria</taxon>
        <taxon>Bacillati</taxon>
        <taxon>Actinomycetota</taxon>
        <taxon>Actinomycetes</taxon>
        <taxon>Pseudonocardiales</taxon>
        <taxon>Pseudonocardiaceae</taxon>
        <taxon>Pseudonocardia</taxon>
    </lineage>
</organism>
<protein>
    <recommendedName>
        <fullName evidence="1">DUF4097 domain-containing protein</fullName>
    </recommendedName>
</protein>
<dbReference type="Proteomes" id="UP000007809">
    <property type="component" value="Chromosome"/>
</dbReference>
<gene>
    <name evidence="2" type="ordered locus">Psed_4963</name>
</gene>
<evidence type="ECO:0000259" key="1">
    <source>
        <dbReference type="Pfam" id="PF13349"/>
    </source>
</evidence>
<dbReference type="HOGENOM" id="CLU_081211_0_0_11"/>
<evidence type="ECO:0000313" key="3">
    <source>
        <dbReference type="Proteomes" id="UP000007809"/>
    </source>
</evidence>
<dbReference type="KEGG" id="pdx:Psed_4963"/>
<dbReference type="eggNOG" id="COG3595">
    <property type="taxonomic scope" value="Bacteria"/>
</dbReference>
<proteinExistence type="predicted"/>
<accession>F4CN77</accession>
<reference evidence="2 3" key="1">
    <citation type="journal article" date="2011" name="J. Bacteriol.">
        <title>Genome sequence of the 1,4-dioxane-degrading Pseudonocardia dioxanivorans strain CB1190.</title>
        <authorList>
            <person name="Sales C.M."/>
            <person name="Mahendra S."/>
            <person name="Grostern A."/>
            <person name="Parales R.E."/>
            <person name="Goodwin L.A."/>
            <person name="Woyke T."/>
            <person name="Nolan M."/>
            <person name="Lapidus A."/>
            <person name="Chertkov O."/>
            <person name="Ovchinnikova G."/>
            <person name="Sczyrba A."/>
            <person name="Alvarez-Cohen L."/>
        </authorList>
    </citation>
    <scope>NUCLEOTIDE SEQUENCE [LARGE SCALE GENOMIC DNA]</scope>
    <source>
        <strain evidence="3">ATCC 55486 / DSM 44775 / JCM 13855 / CB1190</strain>
    </source>
</reference>